<protein>
    <submittedName>
        <fullName evidence="3">Galactosylgalactosylxylosylprotein 3-beta-glucuronosyltransferase 1</fullName>
    </submittedName>
</protein>
<feature type="region of interest" description="Disordered" evidence="1">
    <location>
        <begin position="235"/>
        <end position="334"/>
    </location>
</feature>
<evidence type="ECO:0000313" key="3">
    <source>
        <dbReference type="EMBL" id="TFK03774.1"/>
    </source>
</evidence>
<dbReference type="OrthoDB" id="9398238at2759"/>
<dbReference type="GO" id="GO:0016740">
    <property type="term" value="F:transferase activity"/>
    <property type="evidence" value="ECO:0007669"/>
    <property type="project" value="UniProtKB-KW"/>
</dbReference>
<dbReference type="GO" id="GO:0005654">
    <property type="term" value="C:nucleoplasm"/>
    <property type="evidence" value="ECO:0007669"/>
    <property type="project" value="TreeGrafter"/>
</dbReference>
<reference evidence="3 4" key="1">
    <citation type="submission" date="2019-04" db="EMBL/GenBank/DDBJ databases">
        <title>Draft genome of the big-headed turtle Platysternon megacephalum.</title>
        <authorList>
            <person name="Gong S."/>
        </authorList>
    </citation>
    <scope>NUCLEOTIDE SEQUENCE [LARGE SCALE GENOMIC DNA]</scope>
    <source>
        <strain evidence="3">DO16091913</strain>
        <tissue evidence="3">Muscle</tissue>
    </source>
</reference>
<proteinExistence type="predicted"/>
<evidence type="ECO:0000259" key="2">
    <source>
        <dbReference type="Pfam" id="PF25234"/>
    </source>
</evidence>
<keyword evidence="4" id="KW-1185">Reference proteome</keyword>
<name>A0A4D9EAM7_9SAUR</name>
<reference evidence="3 4" key="2">
    <citation type="submission" date="2019-04" db="EMBL/GenBank/DDBJ databases">
        <title>The genome sequence of big-headed turtle.</title>
        <authorList>
            <person name="Gong S."/>
        </authorList>
    </citation>
    <scope>NUCLEOTIDE SEQUENCE [LARGE SCALE GENOMIC DNA]</scope>
    <source>
        <strain evidence="3">DO16091913</strain>
        <tissue evidence="3">Muscle</tissue>
    </source>
</reference>
<dbReference type="InterPro" id="IPR057603">
    <property type="entry name" value="Periphilin-1_C"/>
</dbReference>
<dbReference type="PANTHER" id="PTHR15836">
    <property type="entry name" value="PERIPHILIN 1"/>
    <property type="match status" value="1"/>
</dbReference>
<dbReference type="InterPro" id="IPR028851">
    <property type="entry name" value="Pphln1"/>
</dbReference>
<dbReference type="Pfam" id="PF25234">
    <property type="entry name" value="Periphilin_C"/>
    <property type="match status" value="1"/>
</dbReference>
<dbReference type="PANTHER" id="PTHR15836:SF4">
    <property type="entry name" value="PERIPHILIN-1"/>
    <property type="match status" value="1"/>
</dbReference>
<feature type="region of interest" description="Disordered" evidence="1">
    <location>
        <begin position="391"/>
        <end position="419"/>
    </location>
</feature>
<accession>A0A4D9EAM7</accession>
<feature type="compositionally biased region" description="Basic and acidic residues" evidence="1">
    <location>
        <begin position="283"/>
        <end position="296"/>
    </location>
</feature>
<evidence type="ECO:0000256" key="1">
    <source>
        <dbReference type="SAM" id="MobiDB-lite"/>
    </source>
</evidence>
<feature type="compositionally biased region" description="Basic and acidic residues" evidence="1">
    <location>
        <begin position="186"/>
        <end position="196"/>
    </location>
</feature>
<comment type="caution">
    <text evidence="3">The sequence shown here is derived from an EMBL/GenBank/DDBJ whole genome shotgun (WGS) entry which is preliminary data.</text>
</comment>
<feature type="domain" description="Periphilin-1 C-terminal" evidence="2">
    <location>
        <begin position="496"/>
        <end position="571"/>
    </location>
</feature>
<dbReference type="EMBL" id="QXTE01000152">
    <property type="protein sequence ID" value="TFK03774.1"/>
    <property type="molecule type" value="Genomic_DNA"/>
</dbReference>
<dbReference type="GO" id="GO:0045892">
    <property type="term" value="P:negative regulation of DNA-templated transcription"/>
    <property type="evidence" value="ECO:0007669"/>
    <property type="project" value="InterPro"/>
</dbReference>
<feature type="compositionally biased region" description="Basic and acidic residues" evidence="1">
    <location>
        <begin position="157"/>
        <end position="167"/>
    </location>
</feature>
<feature type="region of interest" description="Disordered" evidence="1">
    <location>
        <begin position="157"/>
        <end position="196"/>
    </location>
</feature>
<dbReference type="GO" id="GO:0045814">
    <property type="term" value="P:negative regulation of gene expression, epigenetic"/>
    <property type="evidence" value="ECO:0007669"/>
    <property type="project" value="TreeGrafter"/>
</dbReference>
<gene>
    <name evidence="3" type="ORF">DR999_PMT13802</name>
</gene>
<dbReference type="AlphaFoldDB" id="A0A4D9EAM7"/>
<evidence type="ECO:0000313" key="4">
    <source>
        <dbReference type="Proteomes" id="UP000297703"/>
    </source>
</evidence>
<feature type="compositionally biased region" description="Polar residues" evidence="1">
    <location>
        <begin position="301"/>
        <end position="315"/>
    </location>
</feature>
<dbReference type="GO" id="GO:0097355">
    <property type="term" value="P:protein localization to heterochromatin"/>
    <property type="evidence" value="ECO:0007669"/>
    <property type="project" value="TreeGrafter"/>
</dbReference>
<keyword evidence="3" id="KW-0808">Transferase</keyword>
<dbReference type="Proteomes" id="UP000297703">
    <property type="component" value="Unassembled WGS sequence"/>
</dbReference>
<organism evidence="3 4">
    <name type="scientific">Platysternon megacephalum</name>
    <name type="common">big-headed turtle</name>
    <dbReference type="NCBI Taxonomy" id="55544"/>
    <lineage>
        <taxon>Eukaryota</taxon>
        <taxon>Metazoa</taxon>
        <taxon>Chordata</taxon>
        <taxon>Craniata</taxon>
        <taxon>Vertebrata</taxon>
        <taxon>Euteleostomi</taxon>
        <taxon>Archelosauria</taxon>
        <taxon>Testudinata</taxon>
        <taxon>Testudines</taxon>
        <taxon>Cryptodira</taxon>
        <taxon>Durocryptodira</taxon>
        <taxon>Testudinoidea</taxon>
        <taxon>Platysternidae</taxon>
        <taxon>Platysternon</taxon>
    </lineage>
</organism>
<dbReference type="CDD" id="cd22896">
    <property type="entry name" value="periphilin-like"/>
    <property type="match status" value="1"/>
</dbReference>
<sequence length="576" mass="64383">MRRGFALSNRMFPRRGHPNGFFHPCPQDINPSAYPADFLRDDEDMGWAPQGHQEAANWDYRHGRREEGFRDRWHSPFSRDIEPYPADFYGGDKGGCWAPQDHQQPARWENQPGRHEEGFRGGWHSPFSRDIEPYPADFYGGDNSGCWTQDHEQPARWENQPGRHEEGFGDGWHSATPPNQHCPESISREEHGNSWDREQDFFPRKYRGRGWKHHRGPFRGGYRGEFAPHYHHFQSYSSREKFKSSRSSASRSPEKFLVWSRKKSVSSKTEKAKSAAPKKPGKSKKDSAAPVKEPKRPQVQPEASQTATDPSSQAGSALHTEPPASPETTEDLHPMGTEGIELVQLGASLEAADNHSQACCTLATDSVLADTPEDLCLPEEEIKLVQLEASHEATDHPSQAGSDLSAEPPAPPETTEELHPIRTEDTELLQLEDNLKAPDLLSQAVSALAALPPIWSEITEELPPVGKEEIELEQLAAHQEDTGYPYQACSALATPAETMEYLRSAAILARKEEIELSYQQSSLAFAVVATMLLHKEPSMEAAMGSALRANLRQVGGHCLQELERFISSYDSGSARS</sequence>